<dbReference type="AlphaFoldDB" id="A0A4Y7Q6Y0"/>
<dbReference type="InterPro" id="IPR046528">
    <property type="entry name" value="DUF6593"/>
</dbReference>
<dbReference type="VEuPathDB" id="FungiDB:BD410DRAFT_788467"/>
<dbReference type="EMBL" id="ML170174">
    <property type="protein sequence ID" value="TDL22639.1"/>
    <property type="molecule type" value="Genomic_DNA"/>
</dbReference>
<dbReference type="Proteomes" id="UP000294933">
    <property type="component" value="Unassembled WGS sequence"/>
</dbReference>
<gene>
    <name evidence="2" type="ORF">BD410DRAFT_788467</name>
</gene>
<evidence type="ECO:0000313" key="3">
    <source>
        <dbReference type="Proteomes" id="UP000294933"/>
    </source>
</evidence>
<evidence type="ECO:0000313" key="2">
    <source>
        <dbReference type="EMBL" id="TDL22639.1"/>
    </source>
</evidence>
<dbReference type="Pfam" id="PF20236">
    <property type="entry name" value="DUF6593"/>
    <property type="match status" value="1"/>
</dbReference>
<evidence type="ECO:0000259" key="1">
    <source>
        <dbReference type="Pfam" id="PF20236"/>
    </source>
</evidence>
<organism evidence="2 3">
    <name type="scientific">Rickenella mellea</name>
    <dbReference type="NCBI Taxonomy" id="50990"/>
    <lineage>
        <taxon>Eukaryota</taxon>
        <taxon>Fungi</taxon>
        <taxon>Dikarya</taxon>
        <taxon>Basidiomycota</taxon>
        <taxon>Agaricomycotina</taxon>
        <taxon>Agaricomycetes</taxon>
        <taxon>Hymenochaetales</taxon>
        <taxon>Rickenellaceae</taxon>
        <taxon>Rickenella</taxon>
    </lineage>
</organism>
<feature type="domain" description="DUF6593" evidence="1">
    <location>
        <begin position="27"/>
        <end position="171"/>
    </location>
</feature>
<accession>A0A4Y7Q6Y0</accession>
<sequence length="187" mass="21445">MRLYLQRPSSKHDRSAEEHVLVVEGSELYRFQTPPEICGNINTTIHRVDGGSSRQIAKIEWNSFPSTTIYIDGEEMSCNRFLRKSGLCFTNSRSRLLRGANGVTYKWKTGDGHSPKLELFDPNGARVAKFFRRDDVFATEEESAEYLEVRTNEAQQTLDVIVISFYFLAEKKTAEANHLRPTWMMAS</sequence>
<proteinExistence type="predicted"/>
<keyword evidence="3" id="KW-1185">Reference proteome</keyword>
<protein>
    <recommendedName>
        <fullName evidence="1">DUF6593 domain-containing protein</fullName>
    </recommendedName>
</protein>
<name>A0A4Y7Q6Y0_9AGAM</name>
<reference evidence="2 3" key="1">
    <citation type="submission" date="2018-06" db="EMBL/GenBank/DDBJ databases">
        <title>A transcriptomic atlas of mushroom development highlights an independent origin of complex multicellularity.</title>
        <authorList>
            <consortium name="DOE Joint Genome Institute"/>
            <person name="Krizsan K."/>
            <person name="Almasi E."/>
            <person name="Merenyi Z."/>
            <person name="Sahu N."/>
            <person name="Viragh M."/>
            <person name="Koszo T."/>
            <person name="Mondo S."/>
            <person name="Kiss B."/>
            <person name="Balint B."/>
            <person name="Kues U."/>
            <person name="Barry K."/>
            <person name="Hegedus J.C."/>
            <person name="Henrissat B."/>
            <person name="Johnson J."/>
            <person name="Lipzen A."/>
            <person name="Ohm R."/>
            <person name="Nagy I."/>
            <person name="Pangilinan J."/>
            <person name="Yan J."/>
            <person name="Xiong Y."/>
            <person name="Grigoriev I.V."/>
            <person name="Hibbett D.S."/>
            <person name="Nagy L.G."/>
        </authorList>
    </citation>
    <scope>NUCLEOTIDE SEQUENCE [LARGE SCALE GENOMIC DNA]</scope>
    <source>
        <strain evidence="2 3">SZMC22713</strain>
    </source>
</reference>